<dbReference type="EMBL" id="BOOH01000019">
    <property type="protein sequence ID" value="GIH76123.1"/>
    <property type="molecule type" value="Genomic_DNA"/>
</dbReference>
<reference evidence="1 2" key="1">
    <citation type="submission" date="2021-01" db="EMBL/GenBank/DDBJ databases">
        <title>Whole genome shotgun sequence of Planobispora longispora NBRC 13918.</title>
        <authorList>
            <person name="Komaki H."/>
            <person name="Tamura T."/>
        </authorList>
    </citation>
    <scope>NUCLEOTIDE SEQUENCE [LARGE SCALE GENOMIC DNA]</scope>
    <source>
        <strain evidence="1 2">NBRC 13918</strain>
    </source>
</reference>
<dbReference type="Proteomes" id="UP000616724">
    <property type="component" value="Unassembled WGS sequence"/>
</dbReference>
<protein>
    <submittedName>
        <fullName evidence="1">Uncharacterized protein</fullName>
    </submittedName>
</protein>
<proteinExistence type="predicted"/>
<gene>
    <name evidence="1" type="ORF">Plo01_25520</name>
</gene>
<evidence type="ECO:0000313" key="2">
    <source>
        <dbReference type="Proteomes" id="UP000616724"/>
    </source>
</evidence>
<organism evidence="1 2">
    <name type="scientific">Planobispora longispora</name>
    <dbReference type="NCBI Taxonomy" id="28887"/>
    <lineage>
        <taxon>Bacteria</taxon>
        <taxon>Bacillati</taxon>
        <taxon>Actinomycetota</taxon>
        <taxon>Actinomycetes</taxon>
        <taxon>Streptosporangiales</taxon>
        <taxon>Streptosporangiaceae</taxon>
        <taxon>Planobispora</taxon>
    </lineage>
</organism>
<evidence type="ECO:0000313" key="1">
    <source>
        <dbReference type="EMBL" id="GIH76123.1"/>
    </source>
</evidence>
<accession>A0A8J3RPU0</accession>
<dbReference type="RefSeq" id="WP_203890735.1">
    <property type="nucleotide sequence ID" value="NZ_BOOH01000019.1"/>
</dbReference>
<keyword evidence="2" id="KW-1185">Reference proteome</keyword>
<comment type="caution">
    <text evidence="1">The sequence shown here is derived from an EMBL/GenBank/DDBJ whole genome shotgun (WGS) entry which is preliminary data.</text>
</comment>
<name>A0A8J3RPU0_9ACTN</name>
<dbReference type="AlphaFoldDB" id="A0A8J3RPU0"/>
<sequence length="125" mass="13715">MEERESQDVAEVTITVDWSDAATIPVTHVNQFVAQPGPPTMEGSPDGVYLLVGSIAPPIIPSDPEGQRRVFAALKDGLKVTGHARFHLSRERLEELIAILQQTADNYDELHARTQAKRTTEGDTP</sequence>